<evidence type="ECO:0000313" key="1">
    <source>
        <dbReference type="EMBL" id="TQE06921.1"/>
    </source>
</evidence>
<dbReference type="EMBL" id="VIEB01000094">
    <property type="protein sequence ID" value="TQE06921.1"/>
    <property type="molecule type" value="Genomic_DNA"/>
</dbReference>
<name>A0A540N785_MALBA</name>
<proteinExistence type="predicted"/>
<evidence type="ECO:0008006" key="3">
    <source>
        <dbReference type="Google" id="ProtNLM"/>
    </source>
</evidence>
<dbReference type="AlphaFoldDB" id="A0A540N785"/>
<organism evidence="1 2">
    <name type="scientific">Malus baccata</name>
    <name type="common">Siberian crab apple</name>
    <name type="synonym">Pyrus baccata</name>
    <dbReference type="NCBI Taxonomy" id="106549"/>
    <lineage>
        <taxon>Eukaryota</taxon>
        <taxon>Viridiplantae</taxon>
        <taxon>Streptophyta</taxon>
        <taxon>Embryophyta</taxon>
        <taxon>Tracheophyta</taxon>
        <taxon>Spermatophyta</taxon>
        <taxon>Magnoliopsida</taxon>
        <taxon>eudicotyledons</taxon>
        <taxon>Gunneridae</taxon>
        <taxon>Pentapetalae</taxon>
        <taxon>rosids</taxon>
        <taxon>fabids</taxon>
        <taxon>Rosales</taxon>
        <taxon>Rosaceae</taxon>
        <taxon>Amygdaloideae</taxon>
        <taxon>Maleae</taxon>
        <taxon>Malus</taxon>
    </lineage>
</organism>
<protein>
    <recommendedName>
        <fullName evidence="3">Myb-like domain-containing protein</fullName>
    </recommendedName>
</protein>
<accession>A0A540N785</accession>
<evidence type="ECO:0000313" key="2">
    <source>
        <dbReference type="Proteomes" id="UP000315295"/>
    </source>
</evidence>
<dbReference type="Proteomes" id="UP000315295">
    <property type="component" value="Unassembled WGS sequence"/>
</dbReference>
<comment type="caution">
    <text evidence="1">The sequence shown here is derived from an EMBL/GenBank/DDBJ whole genome shotgun (WGS) entry which is preliminary data.</text>
</comment>
<keyword evidence="2" id="KW-1185">Reference proteome</keyword>
<reference evidence="1 2" key="1">
    <citation type="journal article" date="2019" name="G3 (Bethesda)">
        <title>Sequencing of a Wild Apple (Malus baccata) Genome Unravels the Differences Between Cultivated and Wild Apple Species Regarding Disease Resistance and Cold Tolerance.</title>
        <authorList>
            <person name="Chen X."/>
        </authorList>
    </citation>
    <scope>NUCLEOTIDE SEQUENCE [LARGE SCALE GENOMIC DNA]</scope>
    <source>
        <strain evidence="2">cv. Shandingzi</strain>
        <tissue evidence="1">Leaves</tissue>
    </source>
</reference>
<sequence>MASSAMKGRAWTRKEDEALCRAYRWVSEDSVRKSSQTSEGVWTLVSKKILRFLRRHHFIEYPKPRELFFKMEETYSPKFEQMASSTMKERRRTDYLTGKISSPDSIEFLLLPQNDAFHYSNIPTALDSISSGNHNSNDEGDYAVYYRVFRDLNSKP</sequence>
<gene>
    <name evidence="1" type="ORF">C1H46_007450</name>
</gene>